<keyword evidence="2" id="KW-0472">Membrane</keyword>
<keyword evidence="4" id="KW-1185">Reference proteome</keyword>
<organism evidence="3 4">
    <name type="scientific">Streptomyces variegatus</name>
    <dbReference type="NCBI Taxonomy" id="284040"/>
    <lineage>
        <taxon>Bacteria</taxon>
        <taxon>Bacillati</taxon>
        <taxon>Actinomycetota</taxon>
        <taxon>Actinomycetes</taxon>
        <taxon>Kitasatosporales</taxon>
        <taxon>Streptomycetaceae</taxon>
        <taxon>Streptomyces</taxon>
    </lineage>
</organism>
<comment type="caution">
    <text evidence="3">The sequence shown here is derived from an EMBL/GenBank/DDBJ whole genome shotgun (WGS) entry which is preliminary data.</text>
</comment>
<evidence type="ECO:0000313" key="3">
    <source>
        <dbReference type="EMBL" id="KJK41896.1"/>
    </source>
</evidence>
<name>A0A0M2H069_9ACTN</name>
<feature type="transmembrane region" description="Helical" evidence="2">
    <location>
        <begin position="47"/>
        <end position="71"/>
    </location>
</feature>
<sequence length="94" mass="10295">MKDSPMAETGPFRSPASAVRLSGRLLCWSLAAAMASAAVDAFLGPPARWWGVVWPLPWWLTGVTALAWSVLRAREKADRPPPHDSVRGDWERAA</sequence>
<gene>
    <name evidence="3" type="ORF">UK15_03120</name>
</gene>
<accession>A0A0M2H069</accession>
<protein>
    <submittedName>
        <fullName evidence="3">Uncharacterized protein</fullName>
    </submittedName>
</protein>
<dbReference type="PATRIC" id="fig|284040.3.peg.645"/>
<evidence type="ECO:0000256" key="1">
    <source>
        <dbReference type="SAM" id="MobiDB-lite"/>
    </source>
</evidence>
<dbReference type="STRING" id="284040.UK15_03120"/>
<dbReference type="AlphaFoldDB" id="A0A0M2H069"/>
<evidence type="ECO:0000313" key="4">
    <source>
        <dbReference type="Proteomes" id="UP000034786"/>
    </source>
</evidence>
<proteinExistence type="predicted"/>
<dbReference type="Proteomes" id="UP000034786">
    <property type="component" value="Unassembled WGS sequence"/>
</dbReference>
<feature type="region of interest" description="Disordered" evidence="1">
    <location>
        <begin position="75"/>
        <end position="94"/>
    </location>
</feature>
<keyword evidence="2" id="KW-1133">Transmembrane helix</keyword>
<keyword evidence="2" id="KW-0812">Transmembrane</keyword>
<reference evidence="4" key="1">
    <citation type="submission" date="2015-02" db="EMBL/GenBank/DDBJ databases">
        <authorList>
            <person name="Ju K.-S."/>
            <person name="Doroghazi J.R."/>
            <person name="Metcalf W."/>
        </authorList>
    </citation>
    <scope>NUCLEOTIDE SEQUENCE [LARGE SCALE GENOMIC DNA]</scope>
    <source>
        <strain evidence="4">NRRL B-16380</strain>
    </source>
</reference>
<evidence type="ECO:0000256" key="2">
    <source>
        <dbReference type="SAM" id="Phobius"/>
    </source>
</evidence>
<dbReference type="EMBL" id="JYJH01000001">
    <property type="protein sequence ID" value="KJK41896.1"/>
    <property type="molecule type" value="Genomic_DNA"/>
</dbReference>